<organism evidence="13 14">
    <name type="scientific">Hydrogenimonas thermophila</name>
    <dbReference type="NCBI Taxonomy" id="223786"/>
    <lineage>
        <taxon>Bacteria</taxon>
        <taxon>Pseudomonadati</taxon>
        <taxon>Campylobacterota</taxon>
        <taxon>Epsilonproteobacteria</taxon>
        <taxon>Campylobacterales</taxon>
        <taxon>Hydrogenimonadaceae</taxon>
        <taxon>Hydrogenimonas</taxon>
    </lineage>
</organism>
<keyword evidence="14" id="KW-1185">Reference proteome</keyword>
<comment type="function">
    <text evidence="10">Catalyzes the attachment of tyrosine to tRNA(Tyr) in a two-step reaction: tyrosine is first activated by ATP to form Tyr-AMP and then transferred to the acceptor end of tRNA(Tyr).</text>
</comment>
<dbReference type="GO" id="GO:0005829">
    <property type="term" value="C:cytosol"/>
    <property type="evidence" value="ECO:0007669"/>
    <property type="project" value="TreeGrafter"/>
</dbReference>
<dbReference type="PANTHER" id="PTHR11766">
    <property type="entry name" value="TYROSYL-TRNA SYNTHETASE"/>
    <property type="match status" value="1"/>
</dbReference>
<feature type="binding site" evidence="10">
    <location>
        <position position="242"/>
    </location>
    <ligand>
        <name>ATP</name>
        <dbReference type="ChEBI" id="CHEBI:30616"/>
    </ligand>
</feature>
<dbReference type="CDD" id="cd00165">
    <property type="entry name" value="S4"/>
    <property type="match status" value="1"/>
</dbReference>
<dbReference type="SUPFAM" id="SSF52374">
    <property type="entry name" value="Nucleotidylyl transferase"/>
    <property type="match status" value="1"/>
</dbReference>
<dbReference type="GO" id="GO:0004831">
    <property type="term" value="F:tyrosine-tRNA ligase activity"/>
    <property type="evidence" value="ECO:0007669"/>
    <property type="project" value="UniProtKB-UniRule"/>
</dbReference>
<sequence>MQKDLDMKDLKIVEALNEIKRGSAEIITDEQIETLIKRYFETGEPYYVKAGFDPTAPDLHLGHTVLLQKLATFQKYGAIVQFLIGDFTGMIGDPTGKSQTRKKLTKEEVKENAKSYEEQVFKILDPEKTIVVFNSDWLGKLSSYEMIELASKRTVARMLERDDFEKRFKNGQDISLYEFFYPLFQGYDSVVLKSDIEIGGTDQKFNLLMGRHLQRAYNVGKEQAVLMMPILEGLDGVQKMSKSLGNFIGVTEEPNTMFAKVMSISDDLMWRYYELLSSRSLTEIEQMKKDVESGKLHPKRAKEMLGMEIVERFHNKDASLSACEEFNKVFKQKDLPTDIPEFQLEGPIWIAKALVETKLEPSTSQARRDLQAGAVRIDQVKVEDKDLQLEAGDYILQVGKKKFAKVKVK</sequence>
<evidence type="ECO:0000256" key="2">
    <source>
        <dbReference type="ARBA" id="ARBA00022490"/>
    </source>
</evidence>
<feature type="short sequence motif" description="'KMSKS' region" evidence="10">
    <location>
        <begin position="239"/>
        <end position="243"/>
    </location>
</feature>
<evidence type="ECO:0000256" key="4">
    <source>
        <dbReference type="ARBA" id="ARBA00022741"/>
    </source>
</evidence>
<keyword evidence="6 11" id="KW-0694">RNA-binding</keyword>
<dbReference type="EMBL" id="FOXB01000011">
    <property type="protein sequence ID" value="SFP23379.1"/>
    <property type="molecule type" value="Genomic_DNA"/>
</dbReference>
<dbReference type="InterPro" id="IPR001412">
    <property type="entry name" value="aa-tRNA-synth_I_CS"/>
</dbReference>
<dbReference type="InterPro" id="IPR024088">
    <property type="entry name" value="Tyr-tRNA-ligase_bac-type"/>
</dbReference>
<evidence type="ECO:0000256" key="7">
    <source>
        <dbReference type="ARBA" id="ARBA00022917"/>
    </source>
</evidence>
<evidence type="ECO:0000256" key="3">
    <source>
        <dbReference type="ARBA" id="ARBA00022598"/>
    </source>
</evidence>
<feature type="short sequence motif" description="'HIGH' region" evidence="10">
    <location>
        <begin position="54"/>
        <end position="63"/>
    </location>
</feature>
<dbReference type="GO" id="GO:0005524">
    <property type="term" value="F:ATP binding"/>
    <property type="evidence" value="ECO:0007669"/>
    <property type="project" value="UniProtKB-UniRule"/>
</dbReference>
<dbReference type="OrthoDB" id="9804243at2"/>
<keyword evidence="5 10" id="KW-0067">ATP-binding</keyword>
<comment type="subcellular location">
    <subcellularLocation>
        <location evidence="10">Cytoplasm</location>
    </subcellularLocation>
</comment>
<dbReference type="PROSITE" id="PS50889">
    <property type="entry name" value="S4"/>
    <property type="match status" value="1"/>
</dbReference>
<evidence type="ECO:0000256" key="10">
    <source>
        <dbReference type="HAMAP-Rule" id="MF_02007"/>
    </source>
</evidence>
<dbReference type="PANTHER" id="PTHR11766:SF1">
    <property type="entry name" value="TYROSINE--TRNA LIGASE"/>
    <property type="match status" value="1"/>
</dbReference>
<proteinExistence type="inferred from homology"/>
<evidence type="ECO:0000256" key="11">
    <source>
        <dbReference type="PROSITE-ProRule" id="PRU00182"/>
    </source>
</evidence>
<evidence type="ECO:0000256" key="9">
    <source>
        <dbReference type="ARBA" id="ARBA00048248"/>
    </source>
</evidence>
<dbReference type="GO" id="GO:0006437">
    <property type="term" value="P:tyrosyl-tRNA aminoacylation"/>
    <property type="evidence" value="ECO:0007669"/>
    <property type="project" value="UniProtKB-UniRule"/>
</dbReference>
<comment type="similarity">
    <text evidence="10">Belongs to the class-I aminoacyl-tRNA synthetase family. TyrS type 2 subfamily.</text>
</comment>
<protein>
    <recommendedName>
        <fullName evidence="10">Tyrosine--tRNA ligase</fullName>
        <ecNumber evidence="10">6.1.1.1</ecNumber>
    </recommendedName>
    <alternativeName>
        <fullName evidence="10">Tyrosyl-tRNA synthetase</fullName>
        <shortName evidence="10">TyrRS</shortName>
    </alternativeName>
</protein>
<keyword evidence="4 10" id="KW-0547">Nucleotide-binding</keyword>
<keyword evidence="7 10" id="KW-0648">Protein biosynthesis</keyword>
<accession>A0A1I5NNH0</accession>
<reference evidence="13 14" key="1">
    <citation type="submission" date="2016-10" db="EMBL/GenBank/DDBJ databases">
        <authorList>
            <person name="de Groot N.N."/>
        </authorList>
    </citation>
    <scope>NUCLEOTIDE SEQUENCE [LARGE SCALE GENOMIC DNA]</scope>
    <source>
        <strain evidence="13 14">EP1-55-1</strain>
    </source>
</reference>
<evidence type="ECO:0000259" key="12">
    <source>
        <dbReference type="SMART" id="SM00363"/>
    </source>
</evidence>
<comment type="subunit">
    <text evidence="1 10">Homodimer.</text>
</comment>
<name>A0A1I5NNH0_9BACT</name>
<dbReference type="GO" id="GO:0003723">
    <property type="term" value="F:RNA binding"/>
    <property type="evidence" value="ECO:0007669"/>
    <property type="project" value="UniProtKB-KW"/>
</dbReference>
<evidence type="ECO:0000256" key="6">
    <source>
        <dbReference type="ARBA" id="ARBA00022884"/>
    </source>
</evidence>
<dbReference type="SMART" id="SM00363">
    <property type="entry name" value="S4"/>
    <property type="match status" value="1"/>
</dbReference>
<dbReference type="RefSeq" id="WP_092911892.1">
    <property type="nucleotide sequence ID" value="NZ_FOXB01000011.1"/>
</dbReference>
<dbReference type="InterPro" id="IPR002942">
    <property type="entry name" value="S4_RNA-bd"/>
</dbReference>
<dbReference type="SUPFAM" id="SSF55174">
    <property type="entry name" value="Alpha-L RNA-binding motif"/>
    <property type="match status" value="1"/>
</dbReference>
<dbReference type="InterPro" id="IPR002305">
    <property type="entry name" value="aa-tRNA-synth_Ic"/>
</dbReference>
<feature type="domain" description="RNA-binding S4" evidence="12">
    <location>
        <begin position="348"/>
        <end position="409"/>
    </location>
</feature>
<dbReference type="PROSITE" id="PS00178">
    <property type="entry name" value="AA_TRNA_LIGASE_I"/>
    <property type="match status" value="1"/>
</dbReference>
<dbReference type="InterPro" id="IPR024108">
    <property type="entry name" value="Tyr-tRNA-ligase_bac_2"/>
</dbReference>
<dbReference type="InterPro" id="IPR014729">
    <property type="entry name" value="Rossmann-like_a/b/a_fold"/>
</dbReference>
<evidence type="ECO:0000256" key="8">
    <source>
        <dbReference type="ARBA" id="ARBA00023146"/>
    </source>
</evidence>
<keyword evidence="2 10" id="KW-0963">Cytoplasm</keyword>
<dbReference type="InterPro" id="IPR054608">
    <property type="entry name" value="SYY-like_C"/>
</dbReference>
<comment type="catalytic activity">
    <reaction evidence="9 10">
        <text>tRNA(Tyr) + L-tyrosine + ATP = L-tyrosyl-tRNA(Tyr) + AMP + diphosphate + H(+)</text>
        <dbReference type="Rhea" id="RHEA:10220"/>
        <dbReference type="Rhea" id="RHEA-COMP:9706"/>
        <dbReference type="Rhea" id="RHEA-COMP:9707"/>
        <dbReference type="ChEBI" id="CHEBI:15378"/>
        <dbReference type="ChEBI" id="CHEBI:30616"/>
        <dbReference type="ChEBI" id="CHEBI:33019"/>
        <dbReference type="ChEBI" id="CHEBI:58315"/>
        <dbReference type="ChEBI" id="CHEBI:78442"/>
        <dbReference type="ChEBI" id="CHEBI:78536"/>
        <dbReference type="ChEBI" id="CHEBI:456215"/>
        <dbReference type="EC" id="6.1.1.1"/>
    </reaction>
</comment>
<dbReference type="PRINTS" id="PR01040">
    <property type="entry name" value="TRNASYNTHTYR"/>
</dbReference>
<dbReference type="AlphaFoldDB" id="A0A1I5NNH0"/>
<evidence type="ECO:0000256" key="5">
    <source>
        <dbReference type="ARBA" id="ARBA00022840"/>
    </source>
</evidence>
<dbReference type="FunFam" id="1.10.240.10:FF:000006">
    <property type="entry name" value="Tyrosine--tRNA ligase"/>
    <property type="match status" value="1"/>
</dbReference>
<evidence type="ECO:0000313" key="14">
    <source>
        <dbReference type="Proteomes" id="UP000199227"/>
    </source>
</evidence>
<dbReference type="FunFam" id="3.40.50.620:FF:000061">
    <property type="entry name" value="Tyrosine--tRNA ligase"/>
    <property type="match status" value="1"/>
</dbReference>
<evidence type="ECO:0000313" key="13">
    <source>
        <dbReference type="EMBL" id="SFP23379.1"/>
    </source>
</evidence>
<dbReference type="HAMAP" id="MF_02007">
    <property type="entry name" value="Tyr_tRNA_synth_type2"/>
    <property type="match status" value="1"/>
</dbReference>
<dbReference type="Gene3D" id="3.40.50.620">
    <property type="entry name" value="HUPs"/>
    <property type="match status" value="1"/>
</dbReference>
<dbReference type="CDD" id="cd00805">
    <property type="entry name" value="TyrRS_core"/>
    <property type="match status" value="1"/>
</dbReference>
<gene>
    <name evidence="10" type="primary">tyrS</name>
    <name evidence="13" type="ORF">SAMN05216234_11147</name>
</gene>
<dbReference type="EC" id="6.1.1.1" evidence="10"/>
<dbReference type="NCBIfam" id="TIGR00234">
    <property type="entry name" value="tyrS"/>
    <property type="match status" value="1"/>
</dbReference>
<keyword evidence="3 10" id="KW-0436">Ligase</keyword>
<evidence type="ECO:0000256" key="1">
    <source>
        <dbReference type="ARBA" id="ARBA00011738"/>
    </source>
</evidence>
<dbReference type="STRING" id="223786.SAMN05216234_11147"/>
<dbReference type="Pfam" id="PF22421">
    <property type="entry name" value="SYY_C-terminal"/>
    <property type="match status" value="1"/>
</dbReference>
<dbReference type="InterPro" id="IPR002307">
    <property type="entry name" value="Tyr-tRNA-ligase"/>
</dbReference>
<keyword evidence="8 10" id="KW-0030">Aminoacyl-tRNA synthetase</keyword>
<dbReference type="Pfam" id="PF00579">
    <property type="entry name" value="tRNA-synt_1b"/>
    <property type="match status" value="1"/>
</dbReference>
<dbReference type="InterPro" id="IPR036986">
    <property type="entry name" value="S4_RNA-bd_sf"/>
</dbReference>
<dbReference type="Gene3D" id="3.10.290.10">
    <property type="entry name" value="RNA-binding S4 domain"/>
    <property type="match status" value="1"/>
</dbReference>
<dbReference type="Gene3D" id="1.10.240.10">
    <property type="entry name" value="Tyrosyl-Transfer RNA Synthetase"/>
    <property type="match status" value="1"/>
</dbReference>
<dbReference type="Proteomes" id="UP000199227">
    <property type="component" value="Unassembled WGS sequence"/>
</dbReference>